<dbReference type="PANTHER" id="PTHR43685:SF2">
    <property type="entry name" value="GLYCOSYLTRANSFERASE 2-LIKE DOMAIN-CONTAINING PROTEIN"/>
    <property type="match status" value="1"/>
</dbReference>
<dbReference type="OrthoDB" id="5165900at2"/>
<organism evidence="2 3">
    <name type="scientific">Glycomyces harbinensis</name>
    <dbReference type="NCBI Taxonomy" id="58114"/>
    <lineage>
        <taxon>Bacteria</taxon>
        <taxon>Bacillati</taxon>
        <taxon>Actinomycetota</taxon>
        <taxon>Actinomycetes</taxon>
        <taxon>Glycomycetales</taxon>
        <taxon>Glycomycetaceae</taxon>
        <taxon>Glycomyces</taxon>
    </lineage>
</organism>
<sequence length="1055" mass="116185">MTAHSRSQQLQVFLDRHRAVLDQAPPSSIAAAAVRGNSPIGRGALAARALAGVIDPAELLSATGHLDAEALCELARVLAVRPAEPGDRELALALYDRASEGTALPGSHRALHLSLAVWDGEPGRIARLRAHADRLPDRFAAAVDAELAHPAHGGGEAAFLDAFARYADWTDIALDHHHDPALPMLDRLRSTAPAGSVNGPLVSIIMTCHRPGPELLTAVRSVVEQTWRDWELLLVDDASGPDFEKVLRAAAELDPRVDVRALPANGGTYRARNLALAAAAGTFTTGLDSDDWAHPRWLEAQAAPLLAADETVMAMSRGIRADADLRLFGAPGRGLTEARSTSIMFRTEPVRSRLGGYDTARKGGDSEFRLRIQKAFGSRRWVRMEANHTVVRRRSGSLSLGEVGDGWMHPARAAYEAGFHHWHKAIQQKLAKPRLDPASRARPFPAPKSILGEATRPRRVARVHVADWRYDTPVQRAALAELARDVASGAAVAVAHYQSWDSIEDKYLPMAQAPLAKAAALGVEWVDLAEIEAEGTVAADESVAEAIAVDFADAAIGPIRVLPRPADEPEAPAPNLGAVERLRPLAGKTVQLPKRVARKILRGKRSALRRMAGRARRFAKRLLGRPGPHALTEAQGRSLQLWRTRLHEGWSTEATAYLRGLTADERESPEHRLGAAAILADWYELDDKVVRRELELDVVVVSNFMLPGGSSSSSAEEVRALRRAGMRVGLVHHPVYDWPLDRPLNDKIRELLDDEGVVWITARDRVECDLAIVRFPRIMMRPMDDLPSLNARRTILVVNQPPYEYYGPGAGRRLTWDVRTVHRNLAAWLGDHTWYPQGPVVRQVLENEHAAETEGVDIAADYWYGVLDVDEWRREGRRPGSGPIRIGRHARDHVRKWPETPERILAAYPTSDDFEIHVLGGAKAVRGMLRRLPENWTILPFGSMQPKEFLHRMDVVVFFIAEAGDEAFGRTPLEAMAVGLPCLLPRSFEPLFGDGAVYCEPEEVEARVRELMDDPDLYAAQSARAIEKVERDFSHRALLRRAAGLGVAIPTGAQR</sequence>
<dbReference type="SUPFAM" id="SSF53448">
    <property type="entry name" value="Nucleotide-diphospho-sugar transferases"/>
    <property type="match status" value="1"/>
</dbReference>
<dbReference type="STRING" id="58114.SAMN05216270_12092"/>
<dbReference type="InterPro" id="IPR029044">
    <property type="entry name" value="Nucleotide-diphossugar_trans"/>
</dbReference>
<proteinExistence type="predicted"/>
<keyword evidence="2" id="KW-0808">Transferase</keyword>
<gene>
    <name evidence="2" type="ORF">SAMN05216270_12092</name>
</gene>
<dbReference type="GO" id="GO:0016740">
    <property type="term" value="F:transferase activity"/>
    <property type="evidence" value="ECO:0007669"/>
    <property type="project" value="UniProtKB-KW"/>
</dbReference>
<evidence type="ECO:0000259" key="1">
    <source>
        <dbReference type="Pfam" id="PF00535"/>
    </source>
</evidence>
<accession>A0A1G7CNM5</accession>
<reference evidence="3" key="1">
    <citation type="submission" date="2016-10" db="EMBL/GenBank/DDBJ databases">
        <authorList>
            <person name="Varghese N."/>
            <person name="Submissions S."/>
        </authorList>
    </citation>
    <scope>NUCLEOTIDE SEQUENCE [LARGE SCALE GENOMIC DNA]</scope>
    <source>
        <strain evidence="3">CGMCC 4.3516</strain>
    </source>
</reference>
<dbReference type="Gene3D" id="3.90.550.10">
    <property type="entry name" value="Spore Coat Polysaccharide Biosynthesis Protein SpsA, Chain A"/>
    <property type="match status" value="1"/>
</dbReference>
<dbReference type="Pfam" id="PF00535">
    <property type="entry name" value="Glycos_transf_2"/>
    <property type="match status" value="1"/>
</dbReference>
<protein>
    <submittedName>
        <fullName evidence="2">Glycosyltransferase involved in cell wall bisynthesis</fullName>
    </submittedName>
</protein>
<evidence type="ECO:0000313" key="3">
    <source>
        <dbReference type="Proteomes" id="UP000198949"/>
    </source>
</evidence>
<feature type="domain" description="Glycosyltransferase 2-like" evidence="1">
    <location>
        <begin position="203"/>
        <end position="320"/>
    </location>
</feature>
<dbReference type="CDD" id="cd00761">
    <property type="entry name" value="Glyco_tranf_GTA_type"/>
    <property type="match status" value="1"/>
</dbReference>
<dbReference type="PANTHER" id="PTHR43685">
    <property type="entry name" value="GLYCOSYLTRANSFERASE"/>
    <property type="match status" value="1"/>
</dbReference>
<evidence type="ECO:0000313" key="2">
    <source>
        <dbReference type="EMBL" id="SDE40932.1"/>
    </source>
</evidence>
<dbReference type="InterPro" id="IPR001173">
    <property type="entry name" value="Glyco_trans_2-like"/>
</dbReference>
<name>A0A1G7CNM5_9ACTN</name>
<dbReference type="AlphaFoldDB" id="A0A1G7CNM5"/>
<dbReference type="EMBL" id="FNAD01000020">
    <property type="protein sequence ID" value="SDE40932.1"/>
    <property type="molecule type" value="Genomic_DNA"/>
</dbReference>
<dbReference type="Proteomes" id="UP000198949">
    <property type="component" value="Unassembled WGS sequence"/>
</dbReference>
<dbReference type="RefSeq" id="WP_091040190.1">
    <property type="nucleotide sequence ID" value="NZ_FNAD01000020.1"/>
</dbReference>
<keyword evidence="3" id="KW-1185">Reference proteome</keyword>
<dbReference type="SUPFAM" id="SSF53756">
    <property type="entry name" value="UDP-Glycosyltransferase/glycogen phosphorylase"/>
    <property type="match status" value="1"/>
</dbReference>
<dbReference type="Gene3D" id="3.40.50.2000">
    <property type="entry name" value="Glycogen Phosphorylase B"/>
    <property type="match status" value="1"/>
</dbReference>
<dbReference type="InterPro" id="IPR050834">
    <property type="entry name" value="Glycosyltransf_2"/>
</dbReference>